<dbReference type="SUPFAM" id="SSF56436">
    <property type="entry name" value="C-type lectin-like"/>
    <property type="match status" value="2"/>
</dbReference>
<keyword evidence="2" id="KW-1185">Reference proteome</keyword>
<evidence type="ECO:0000313" key="3">
    <source>
        <dbReference type="WBParaSite" id="nRc.2.0.1.t00695-RA"/>
    </source>
</evidence>
<dbReference type="InterPro" id="IPR016187">
    <property type="entry name" value="CTDL_fold"/>
</dbReference>
<evidence type="ECO:0000259" key="1">
    <source>
        <dbReference type="SMART" id="SM00034"/>
    </source>
</evidence>
<name>A0A915HGD0_ROMCU</name>
<proteinExistence type="predicted"/>
<dbReference type="Proteomes" id="UP000887565">
    <property type="component" value="Unplaced"/>
</dbReference>
<dbReference type="Gene3D" id="3.10.100.10">
    <property type="entry name" value="Mannose-Binding Protein A, subunit A"/>
    <property type="match status" value="2"/>
</dbReference>
<organism evidence="2 3">
    <name type="scientific">Romanomermis culicivorax</name>
    <name type="common">Nematode worm</name>
    <dbReference type="NCBI Taxonomy" id="13658"/>
    <lineage>
        <taxon>Eukaryota</taxon>
        <taxon>Metazoa</taxon>
        <taxon>Ecdysozoa</taxon>
        <taxon>Nematoda</taxon>
        <taxon>Enoplea</taxon>
        <taxon>Dorylaimia</taxon>
        <taxon>Mermithida</taxon>
        <taxon>Mermithoidea</taxon>
        <taxon>Mermithidae</taxon>
        <taxon>Romanomermis</taxon>
    </lineage>
</organism>
<dbReference type="WBParaSite" id="nRc.2.0.1.t00695-RA">
    <property type="protein sequence ID" value="nRc.2.0.1.t00695-RA"/>
    <property type="gene ID" value="nRc.2.0.1.g00695"/>
</dbReference>
<evidence type="ECO:0000313" key="2">
    <source>
        <dbReference type="Proteomes" id="UP000887565"/>
    </source>
</evidence>
<dbReference type="InterPro" id="IPR001304">
    <property type="entry name" value="C-type_lectin-like"/>
</dbReference>
<dbReference type="InterPro" id="IPR016186">
    <property type="entry name" value="C-type_lectin-like/link_sf"/>
</dbReference>
<protein>
    <submittedName>
        <fullName evidence="3">C-type lectin domain-containing protein</fullName>
    </submittedName>
</protein>
<feature type="domain" description="C-type lectin" evidence="1">
    <location>
        <begin position="107"/>
        <end position="321"/>
    </location>
</feature>
<reference evidence="3" key="1">
    <citation type="submission" date="2022-11" db="UniProtKB">
        <authorList>
            <consortium name="WormBaseParasite"/>
        </authorList>
    </citation>
    <scope>IDENTIFICATION</scope>
</reference>
<dbReference type="AlphaFoldDB" id="A0A915HGD0"/>
<accession>A0A915HGD0</accession>
<sequence length="385" mass="44414">MLNIAYGNGSWWLLGGYGTQNSSSSFYWYRNVLGYPETNQTLGSFWPSNQPDNAGQGEYFLSMNKQLMNDIPATYAAGFVCQVDPSLPMPENNNLNGTIISTSSETCSSPWVRIDKLYYYFINNTFSNVASAVDACKNLDPRATLPEFRDWIQWKAILNYLTFQLMKNVSNGNGLWWFVGGYGTAANRSSFYWYRNVLGYPETYPILDTFWTADEPNNYIYNEEFILSINTLLLNDLPARKIPMNSQPSTRHRMYPLGVTQVSPGKWQDTKGNWVFSDWLPYYPDTSDPNKNCVMIVDYNGYMWENRVCGYNDSILWAFCQLNCSEPSPNCPNNYIDGFYYNLPNCYFRPNTTGSTVYVFCSSVDVQGQLWQQCLVVCRWIWNLH</sequence>
<dbReference type="SMART" id="SM00034">
    <property type="entry name" value="CLECT"/>
    <property type="match status" value="1"/>
</dbReference>